<evidence type="ECO:0000313" key="1">
    <source>
        <dbReference type="EMBL" id="KAF0727123.1"/>
    </source>
</evidence>
<organism evidence="1 2">
    <name type="scientific">Aphis craccivora</name>
    <name type="common">Cowpea aphid</name>
    <dbReference type="NCBI Taxonomy" id="307492"/>
    <lineage>
        <taxon>Eukaryota</taxon>
        <taxon>Metazoa</taxon>
        <taxon>Ecdysozoa</taxon>
        <taxon>Arthropoda</taxon>
        <taxon>Hexapoda</taxon>
        <taxon>Insecta</taxon>
        <taxon>Pterygota</taxon>
        <taxon>Neoptera</taxon>
        <taxon>Paraneoptera</taxon>
        <taxon>Hemiptera</taxon>
        <taxon>Sternorrhyncha</taxon>
        <taxon>Aphidomorpha</taxon>
        <taxon>Aphidoidea</taxon>
        <taxon>Aphididae</taxon>
        <taxon>Aphidini</taxon>
        <taxon>Aphis</taxon>
        <taxon>Aphis</taxon>
    </lineage>
</organism>
<sequence length="219" mass="24738">MLRSDLNMIKLTTLRNKVLVDETQSYQLKEINEYLVRTLGSVIFNLDLGTETLTFKFQVVHDNFQIPHEGILGNPFLTEHRAAIDYNSSKIFQLNTDPLTLLPRSETIVKIASSRPEGTTLAVNSQSLQEESVRLGNVVNTCIICTLKWNVNVLADLVRQYGTLNFRQLTGSGQFKLVLSIILTNPDYGLQLFNPNFGSIRFIRIHGSNPSIRISDSIR</sequence>
<dbReference type="Gene3D" id="2.40.70.10">
    <property type="entry name" value="Acid Proteases"/>
    <property type="match status" value="1"/>
</dbReference>
<name>A0A6G0WIS6_APHCR</name>
<dbReference type="EMBL" id="VUJU01008694">
    <property type="protein sequence ID" value="KAF0727123.1"/>
    <property type="molecule type" value="Genomic_DNA"/>
</dbReference>
<keyword evidence="2" id="KW-1185">Reference proteome</keyword>
<proteinExistence type="predicted"/>
<dbReference type="OrthoDB" id="6645932at2759"/>
<dbReference type="Proteomes" id="UP000478052">
    <property type="component" value="Unassembled WGS sequence"/>
</dbReference>
<comment type="caution">
    <text evidence="1">The sequence shown here is derived from an EMBL/GenBank/DDBJ whole genome shotgun (WGS) entry which is preliminary data.</text>
</comment>
<dbReference type="AlphaFoldDB" id="A0A6G0WIS6"/>
<reference evidence="1 2" key="1">
    <citation type="submission" date="2019-08" db="EMBL/GenBank/DDBJ databases">
        <title>Whole genome of Aphis craccivora.</title>
        <authorList>
            <person name="Voronova N.V."/>
            <person name="Shulinski R.S."/>
            <person name="Bandarenka Y.V."/>
            <person name="Zhorov D.G."/>
            <person name="Warner D."/>
        </authorList>
    </citation>
    <scope>NUCLEOTIDE SEQUENCE [LARGE SCALE GENOMIC DNA]</scope>
    <source>
        <strain evidence="1">180601</strain>
        <tissue evidence="1">Whole Body</tissue>
    </source>
</reference>
<dbReference type="InterPro" id="IPR021109">
    <property type="entry name" value="Peptidase_aspartic_dom_sf"/>
</dbReference>
<accession>A0A6G0WIS6</accession>
<gene>
    <name evidence="1" type="ORF">FWK35_00024741</name>
</gene>
<evidence type="ECO:0000313" key="2">
    <source>
        <dbReference type="Proteomes" id="UP000478052"/>
    </source>
</evidence>
<protein>
    <submittedName>
        <fullName evidence="1">Retrovirus-related Pol polyprotein</fullName>
    </submittedName>
</protein>